<dbReference type="SUPFAM" id="SSF56176">
    <property type="entry name" value="FAD-binding/transporter-associated domain-like"/>
    <property type="match status" value="1"/>
</dbReference>
<accession>A0A9N8YJ21</accession>
<evidence type="ECO:0000256" key="1">
    <source>
        <dbReference type="ARBA" id="ARBA00001974"/>
    </source>
</evidence>
<reference evidence="7" key="1">
    <citation type="submission" date="2021-06" db="EMBL/GenBank/DDBJ databases">
        <authorList>
            <person name="Kallberg Y."/>
            <person name="Tangrot J."/>
            <person name="Rosling A."/>
        </authorList>
    </citation>
    <scope>NUCLEOTIDE SEQUENCE</scope>
    <source>
        <strain evidence="7">87-6 pot B 2015</strain>
    </source>
</reference>
<protein>
    <submittedName>
        <fullName evidence="7">975_t:CDS:1</fullName>
    </submittedName>
</protein>
<comment type="similarity">
    <text evidence="2">Belongs to the oxygen-dependent FAD-linked oxidoreductase family.</text>
</comment>
<sequence length="478" mass="53595">MSHQDFTPKKLVKDVDPTKVQKFKESFNGEITKVLMESDEGYEASLKRWALNAEKKAGIVVQPTCVDDITKTVNFANQNNLDFAVCGGGHSTSGSSSSEGGVLLDMRKLNKVRVDVEKKLVYAQGGALFGEVDQEAWKHGLAIVGGAVDHTGIGGLTLGGGFGYLTGQHGLVIDNLMGATIITADGKVRELSSNTNEDLFWAIKGAGTNFGVIYEFIFKAHEQKEVFAGLLMFPIDKVDNLVEATNLWYKNRGPDETLNLVFGRLPPEFSPIIGLMLFSNDPSEKVFKERFSMFYKCGEPIMEQVMSMPYPKVNTLANPFMTHGDRKAIRGAHFTHLSIANVREVLDSYIKFTDDPTRNQTFISFEFYDSKKFASVAADSTAFAHRKPLFNAVITQRWVNEQDDEIMNGWSKNIQEIICRDGDGEQSLYSNFESTMDNTDNKEEKLIRYFGANLEKLKELKRKYDPNVFFRKGLVIWP</sequence>
<dbReference type="Pfam" id="PF01565">
    <property type="entry name" value="FAD_binding_4"/>
    <property type="match status" value="1"/>
</dbReference>
<dbReference type="InterPro" id="IPR006094">
    <property type="entry name" value="Oxid_FAD_bind_N"/>
</dbReference>
<keyword evidence="3" id="KW-0285">Flavoprotein</keyword>
<dbReference type="InterPro" id="IPR016166">
    <property type="entry name" value="FAD-bd_PCMH"/>
</dbReference>
<dbReference type="InterPro" id="IPR036318">
    <property type="entry name" value="FAD-bd_PCMH-like_sf"/>
</dbReference>
<organism evidence="7 8">
    <name type="scientific">Funneliformis mosseae</name>
    <name type="common">Endomycorrhizal fungus</name>
    <name type="synonym">Glomus mosseae</name>
    <dbReference type="NCBI Taxonomy" id="27381"/>
    <lineage>
        <taxon>Eukaryota</taxon>
        <taxon>Fungi</taxon>
        <taxon>Fungi incertae sedis</taxon>
        <taxon>Mucoromycota</taxon>
        <taxon>Glomeromycotina</taxon>
        <taxon>Glomeromycetes</taxon>
        <taxon>Glomerales</taxon>
        <taxon>Glomeraceae</taxon>
        <taxon>Funneliformis</taxon>
    </lineage>
</organism>
<proteinExistence type="inferred from homology"/>
<keyword evidence="5" id="KW-0560">Oxidoreductase</keyword>
<dbReference type="GO" id="GO:0016491">
    <property type="term" value="F:oxidoreductase activity"/>
    <property type="evidence" value="ECO:0007669"/>
    <property type="project" value="UniProtKB-KW"/>
</dbReference>
<comment type="caution">
    <text evidence="7">The sequence shown here is derived from an EMBL/GenBank/DDBJ whole genome shotgun (WGS) entry which is preliminary data.</text>
</comment>
<dbReference type="InterPro" id="IPR016169">
    <property type="entry name" value="FAD-bd_PCMH_sub2"/>
</dbReference>
<dbReference type="Gene3D" id="3.30.465.10">
    <property type="match status" value="1"/>
</dbReference>
<name>A0A9N8YJ21_FUNMO</name>
<keyword evidence="8" id="KW-1185">Reference proteome</keyword>
<evidence type="ECO:0000256" key="3">
    <source>
        <dbReference type="ARBA" id="ARBA00022630"/>
    </source>
</evidence>
<gene>
    <name evidence="7" type="ORF">FMOSSE_LOCUS247</name>
</gene>
<dbReference type="PROSITE" id="PS51387">
    <property type="entry name" value="FAD_PCMH"/>
    <property type="match status" value="1"/>
</dbReference>
<dbReference type="Gene3D" id="3.30.43.10">
    <property type="entry name" value="Uridine Diphospho-n-acetylenolpyruvylglucosamine Reductase, domain 2"/>
    <property type="match status" value="1"/>
</dbReference>
<dbReference type="AlphaFoldDB" id="A0A9N8YJ21"/>
<evidence type="ECO:0000256" key="2">
    <source>
        <dbReference type="ARBA" id="ARBA00005466"/>
    </source>
</evidence>
<dbReference type="EMBL" id="CAJVPP010000022">
    <property type="protein sequence ID" value="CAG8435406.1"/>
    <property type="molecule type" value="Genomic_DNA"/>
</dbReference>
<feature type="domain" description="FAD-binding PCMH-type" evidence="6">
    <location>
        <begin position="52"/>
        <end position="223"/>
    </location>
</feature>
<dbReference type="PANTHER" id="PTHR42973:SF39">
    <property type="entry name" value="FAD-BINDING PCMH-TYPE DOMAIN-CONTAINING PROTEIN"/>
    <property type="match status" value="1"/>
</dbReference>
<dbReference type="GO" id="GO:0071949">
    <property type="term" value="F:FAD binding"/>
    <property type="evidence" value="ECO:0007669"/>
    <property type="project" value="InterPro"/>
</dbReference>
<comment type="cofactor">
    <cofactor evidence="1">
        <name>FAD</name>
        <dbReference type="ChEBI" id="CHEBI:57692"/>
    </cofactor>
</comment>
<dbReference type="Pfam" id="PF08031">
    <property type="entry name" value="BBE"/>
    <property type="match status" value="1"/>
</dbReference>
<dbReference type="PANTHER" id="PTHR42973">
    <property type="entry name" value="BINDING OXIDOREDUCTASE, PUTATIVE (AFU_ORTHOLOGUE AFUA_1G17690)-RELATED"/>
    <property type="match status" value="1"/>
</dbReference>
<evidence type="ECO:0000256" key="4">
    <source>
        <dbReference type="ARBA" id="ARBA00022827"/>
    </source>
</evidence>
<evidence type="ECO:0000313" key="8">
    <source>
        <dbReference type="Proteomes" id="UP000789375"/>
    </source>
</evidence>
<dbReference type="InterPro" id="IPR012951">
    <property type="entry name" value="BBE"/>
</dbReference>
<keyword evidence="4" id="KW-0274">FAD</keyword>
<dbReference type="InterPro" id="IPR016167">
    <property type="entry name" value="FAD-bd_PCMH_sub1"/>
</dbReference>
<dbReference type="Gene3D" id="3.40.462.20">
    <property type="match status" value="1"/>
</dbReference>
<evidence type="ECO:0000259" key="6">
    <source>
        <dbReference type="PROSITE" id="PS51387"/>
    </source>
</evidence>
<evidence type="ECO:0000256" key="5">
    <source>
        <dbReference type="ARBA" id="ARBA00023002"/>
    </source>
</evidence>
<evidence type="ECO:0000313" key="7">
    <source>
        <dbReference type="EMBL" id="CAG8435406.1"/>
    </source>
</evidence>
<dbReference type="Proteomes" id="UP000789375">
    <property type="component" value="Unassembled WGS sequence"/>
</dbReference>
<dbReference type="InterPro" id="IPR050416">
    <property type="entry name" value="FAD-linked_Oxidoreductase"/>
</dbReference>